<evidence type="ECO:0000256" key="4">
    <source>
        <dbReference type="ARBA" id="ARBA00023125"/>
    </source>
</evidence>
<protein>
    <submittedName>
        <fullName evidence="10">Response regulator transcription factor</fullName>
    </submittedName>
</protein>
<feature type="DNA-binding region" description="OmpR/PhoB-type" evidence="7">
    <location>
        <begin position="134"/>
        <end position="231"/>
    </location>
</feature>
<dbReference type="SMART" id="SM00862">
    <property type="entry name" value="Trans_reg_C"/>
    <property type="match status" value="1"/>
</dbReference>
<keyword evidence="2" id="KW-0902">Two-component regulatory system</keyword>
<dbReference type="InterPro" id="IPR001789">
    <property type="entry name" value="Sig_transdc_resp-reg_receiver"/>
</dbReference>
<dbReference type="InterPro" id="IPR001867">
    <property type="entry name" value="OmpR/PhoB-type_DNA-bd"/>
</dbReference>
<evidence type="ECO:0000256" key="6">
    <source>
        <dbReference type="PROSITE-ProRule" id="PRU00169"/>
    </source>
</evidence>
<dbReference type="EMBL" id="JAHQCR010000064">
    <property type="protein sequence ID" value="MBU9722959.1"/>
    <property type="molecule type" value="Genomic_DNA"/>
</dbReference>
<comment type="caution">
    <text evidence="10">The sequence shown here is derived from an EMBL/GenBank/DDBJ whole genome shotgun (WGS) entry which is preliminary data.</text>
</comment>
<evidence type="ECO:0000256" key="3">
    <source>
        <dbReference type="ARBA" id="ARBA00023015"/>
    </source>
</evidence>
<keyword evidence="1 6" id="KW-0597">Phosphoprotein</keyword>
<sequence>MWRRNSINVLIVDDEPDMIKLISLILTKYRKDRITSAVNGLEAVDLVRYQEFDVVILDIMLPGIDGFEVCRRMRHFTNIPILMLSARCSEEDKVKGLEVGADDYLVKPFSAKELLARIDAIYRRVHQYDQKENGVVFKTGAIELDLIGRKVRHFGHEVKLTKKEFDLLQLFIQHKGHVFSRQQLLDHIWGVDFLNATTRTVDTHVKTLRLKLKQSGSCIQTVWGIGYKFECVSARGEDKYLGPEPEKLDL</sequence>
<dbReference type="SUPFAM" id="SSF52172">
    <property type="entry name" value="CheY-like"/>
    <property type="match status" value="1"/>
</dbReference>
<feature type="domain" description="Response regulatory" evidence="8">
    <location>
        <begin position="8"/>
        <end position="122"/>
    </location>
</feature>
<dbReference type="PANTHER" id="PTHR48111">
    <property type="entry name" value="REGULATOR OF RPOS"/>
    <property type="match status" value="1"/>
</dbReference>
<dbReference type="InterPro" id="IPR039420">
    <property type="entry name" value="WalR-like"/>
</dbReference>
<dbReference type="PANTHER" id="PTHR48111:SF1">
    <property type="entry name" value="TWO-COMPONENT RESPONSE REGULATOR ORR33"/>
    <property type="match status" value="1"/>
</dbReference>
<dbReference type="InterPro" id="IPR011006">
    <property type="entry name" value="CheY-like_superfamily"/>
</dbReference>
<evidence type="ECO:0000256" key="5">
    <source>
        <dbReference type="ARBA" id="ARBA00023163"/>
    </source>
</evidence>
<keyword evidence="3" id="KW-0805">Transcription regulation</keyword>
<organism evidence="10 11">
    <name type="scientific">Evansella alkalicola</name>
    <dbReference type="NCBI Taxonomy" id="745819"/>
    <lineage>
        <taxon>Bacteria</taxon>
        <taxon>Bacillati</taxon>
        <taxon>Bacillota</taxon>
        <taxon>Bacilli</taxon>
        <taxon>Bacillales</taxon>
        <taxon>Bacillaceae</taxon>
        <taxon>Evansella</taxon>
    </lineage>
</organism>
<keyword evidence="4 7" id="KW-0238">DNA-binding</keyword>
<accession>A0ABS6JWL7</accession>
<evidence type="ECO:0000259" key="9">
    <source>
        <dbReference type="PROSITE" id="PS51755"/>
    </source>
</evidence>
<dbReference type="Proteomes" id="UP000790580">
    <property type="component" value="Unassembled WGS sequence"/>
</dbReference>
<evidence type="ECO:0000256" key="7">
    <source>
        <dbReference type="PROSITE-ProRule" id="PRU01091"/>
    </source>
</evidence>
<evidence type="ECO:0000256" key="1">
    <source>
        <dbReference type="ARBA" id="ARBA00022553"/>
    </source>
</evidence>
<evidence type="ECO:0000313" key="10">
    <source>
        <dbReference type="EMBL" id="MBU9722959.1"/>
    </source>
</evidence>
<dbReference type="Pfam" id="PF00486">
    <property type="entry name" value="Trans_reg_C"/>
    <property type="match status" value="1"/>
</dbReference>
<dbReference type="RefSeq" id="WP_088073687.1">
    <property type="nucleotide sequence ID" value="NZ_JAHQCR010000064.1"/>
</dbReference>
<name>A0ABS6JWL7_9BACI</name>
<dbReference type="SMART" id="SM00448">
    <property type="entry name" value="REC"/>
    <property type="match status" value="1"/>
</dbReference>
<dbReference type="CDD" id="cd00383">
    <property type="entry name" value="trans_reg_C"/>
    <property type="match status" value="1"/>
</dbReference>
<dbReference type="PROSITE" id="PS50110">
    <property type="entry name" value="RESPONSE_REGULATORY"/>
    <property type="match status" value="1"/>
</dbReference>
<keyword evidence="11" id="KW-1185">Reference proteome</keyword>
<feature type="domain" description="OmpR/PhoB-type" evidence="9">
    <location>
        <begin position="134"/>
        <end position="231"/>
    </location>
</feature>
<gene>
    <name evidence="10" type="ORF">KS407_16190</name>
</gene>
<dbReference type="PROSITE" id="PS51755">
    <property type="entry name" value="OMPR_PHOB"/>
    <property type="match status" value="1"/>
</dbReference>
<dbReference type="Gene3D" id="3.40.50.2300">
    <property type="match status" value="1"/>
</dbReference>
<evidence type="ECO:0000259" key="8">
    <source>
        <dbReference type="PROSITE" id="PS50110"/>
    </source>
</evidence>
<dbReference type="Gene3D" id="6.10.250.690">
    <property type="match status" value="1"/>
</dbReference>
<evidence type="ECO:0000313" key="11">
    <source>
        <dbReference type="Proteomes" id="UP000790580"/>
    </source>
</evidence>
<dbReference type="Gene3D" id="1.10.10.10">
    <property type="entry name" value="Winged helix-like DNA-binding domain superfamily/Winged helix DNA-binding domain"/>
    <property type="match status" value="1"/>
</dbReference>
<reference evidence="10 11" key="1">
    <citation type="submission" date="2021-06" db="EMBL/GenBank/DDBJ databases">
        <title>Bacillus sp. RD4P76, an endophyte from a halophyte.</title>
        <authorList>
            <person name="Sun J.-Q."/>
        </authorList>
    </citation>
    <scope>NUCLEOTIDE SEQUENCE [LARGE SCALE GENOMIC DNA]</scope>
    <source>
        <strain evidence="10 11">JCM 17098</strain>
    </source>
</reference>
<evidence type="ECO:0000256" key="2">
    <source>
        <dbReference type="ARBA" id="ARBA00023012"/>
    </source>
</evidence>
<keyword evidence="5" id="KW-0804">Transcription</keyword>
<proteinExistence type="predicted"/>
<dbReference type="InterPro" id="IPR036388">
    <property type="entry name" value="WH-like_DNA-bd_sf"/>
</dbReference>
<dbReference type="Pfam" id="PF00072">
    <property type="entry name" value="Response_reg"/>
    <property type="match status" value="1"/>
</dbReference>
<feature type="modified residue" description="4-aspartylphosphate" evidence="6">
    <location>
        <position position="58"/>
    </location>
</feature>